<proteinExistence type="predicted"/>
<dbReference type="Proteomes" id="UP000054495">
    <property type="component" value="Unassembled WGS sequence"/>
</dbReference>
<organism evidence="3 4">
    <name type="scientific">Ancylostoma ceylanicum</name>
    <dbReference type="NCBI Taxonomy" id="53326"/>
    <lineage>
        <taxon>Eukaryota</taxon>
        <taxon>Metazoa</taxon>
        <taxon>Ecdysozoa</taxon>
        <taxon>Nematoda</taxon>
        <taxon>Chromadorea</taxon>
        <taxon>Rhabditida</taxon>
        <taxon>Rhabditina</taxon>
        <taxon>Rhabditomorpha</taxon>
        <taxon>Strongyloidea</taxon>
        <taxon>Ancylostomatidae</taxon>
        <taxon>Ancylostomatinae</taxon>
        <taxon>Ancylostoma</taxon>
    </lineage>
</organism>
<feature type="domain" description="Peptidase S9 prolyl oligopeptidase catalytic" evidence="2">
    <location>
        <begin position="130"/>
        <end position="300"/>
    </location>
</feature>
<dbReference type="PANTHER" id="PTHR42776:SF27">
    <property type="entry name" value="DIPEPTIDYL PEPTIDASE FAMILY MEMBER 6"/>
    <property type="match status" value="1"/>
</dbReference>
<protein>
    <submittedName>
        <fullName evidence="3">Peptidase, S9A/B/C family, catalytic domain protein</fullName>
    </submittedName>
</protein>
<evidence type="ECO:0000259" key="2">
    <source>
        <dbReference type="Pfam" id="PF00326"/>
    </source>
</evidence>
<dbReference type="PANTHER" id="PTHR42776">
    <property type="entry name" value="SERINE PEPTIDASE S9 FAMILY MEMBER"/>
    <property type="match status" value="1"/>
</dbReference>
<dbReference type="SUPFAM" id="SSF53474">
    <property type="entry name" value="alpha/beta-Hydrolases"/>
    <property type="match status" value="1"/>
</dbReference>
<name>A0A0D6L3U4_9BILA</name>
<evidence type="ECO:0000256" key="1">
    <source>
        <dbReference type="ARBA" id="ARBA00022801"/>
    </source>
</evidence>
<keyword evidence="1" id="KW-0378">Hydrolase</keyword>
<dbReference type="GO" id="GO:0004252">
    <property type="term" value="F:serine-type endopeptidase activity"/>
    <property type="evidence" value="ECO:0007669"/>
    <property type="project" value="TreeGrafter"/>
</dbReference>
<dbReference type="GO" id="GO:0006508">
    <property type="term" value="P:proteolysis"/>
    <property type="evidence" value="ECO:0007669"/>
    <property type="project" value="InterPro"/>
</dbReference>
<accession>A0A0D6L3U4</accession>
<gene>
    <name evidence="3" type="ORF">ANCCEY_15279</name>
</gene>
<sequence length="327" mass="38033">MTYDREAKRMVFLDVSFWKDDVRQIRKISNANPQQSDYNWATAELISWKTYKGLELEGLVYKPENYDPEKSYPLLVYYYELYSDDLHNHYAPRPTASIIFPTEYASAGYIVFIPDIRYEPGYPARSAYDCVMSGTDAVLRKYPNIDSTRMGLQGQSWGGYQTAQLVTMTNRYKAAMAGAPVGNMFSAFGGIRWATGMSRQFQYEKTQSRIGKTMWEAPELYIENSPVFHLPKVETPLLIMHNDDDGAVPWYQGIEIFTGMRRLGKPCWLLNYNGDEHNLMKMANRRDLSIRMRQFFDHYLLNQPAPRWMTEGIPAVKKGKELRYELD</sequence>
<dbReference type="Gene3D" id="3.40.50.1820">
    <property type="entry name" value="alpha/beta hydrolase"/>
    <property type="match status" value="1"/>
</dbReference>
<dbReference type="AlphaFoldDB" id="A0A0D6L3U4"/>
<evidence type="ECO:0000313" key="3">
    <source>
        <dbReference type="EMBL" id="EPB65655.1"/>
    </source>
</evidence>
<reference evidence="3 4" key="1">
    <citation type="submission" date="2013-05" db="EMBL/GenBank/DDBJ databases">
        <title>Draft genome of the parasitic nematode Anyclostoma ceylanicum.</title>
        <authorList>
            <person name="Mitreva M."/>
        </authorList>
    </citation>
    <scope>NUCLEOTIDE SEQUENCE [LARGE SCALE GENOMIC DNA]</scope>
</reference>
<keyword evidence="4" id="KW-1185">Reference proteome</keyword>
<evidence type="ECO:0000313" key="4">
    <source>
        <dbReference type="Proteomes" id="UP000054495"/>
    </source>
</evidence>
<dbReference type="InterPro" id="IPR029058">
    <property type="entry name" value="AB_hydrolase_fold"/>
</dbReference>
<dbReference type="Pfam" id="PF00326">
    <property type="entry name" value="Peptidase_S9"/>
    <property type="match status" value="1"/>
</dbReference>
<dbReference type="EMBL" id="KE127494">
    <property type="protein sequence ID" value="EPB65655.1"/>
    <property type="molecule type" value="Genomic_DNA"/>
</dbReference>
<dbReference type="InterPro" id="IPR001375">
    <property type="entry name" value="Peptidase_S9_cat"/>
</dbReference>